<sequence length="173" mass="18580">MVRPQYLVVMVTLMALLGIALVLHAQQTQLPIYVPAVNVSITALSANGMPLAKYAIVSLSCAGYNVSNIGSVSTVIPIPSTGSITCRAYAYSFGMYSNKTVVLTAGENGETVSVTLVIPVSGYYMPGIGFVPVGTLIVITIVIIIIIILIIIGLIEYARWRRERLARLIRPPE</sequence>
<reference evidence="2" key="2">
    <citation type="submission" date="2020-09" db="EMBL/GenBank/DDBJ databases">
        <authorList>
            <person name="Sun Q."/>
            <person name="Ohkuma M."/>
        </authorList>
    </citation>
    <scope>NUCLEOTIDE SEQUENCE</scope>
    <source>
        <strain evidence="2">JCM 11219</strain>
    </source>
</reference>
<feature type="transmembrane region" description="Helical" evidence="1">
    <location>
        <begin position="6"/>
        <end position="23"/>
    </location>
</feature>
<dbReference type="GeneID" id="76206715"/>
<name>A0A830E3T3_9CREN</name>
<evidence type="ECO:0000256" key="1">
    <source>
        <dbReference type="SAM" id="Phobius"/>
    </source>
</evidence>
<feature type="transmembrane region" description="Helical" evidence="1">
    <location>
        <begin position="130"/>
        <end position="155"/>
    </location>
</feature>
<evidence type="ECO:0000313" key="2">
    <source>
        <dbReference type="EMBL" id="GGI68061.1"/>
    </source>
</evidence>
<accession>A0A830E3T3</accession>
<organism evidence="2 3">
    <name type="scientific">Vulcanisaeta souniana JCM 11219</name>
    <dbReference type="NCBI Taxonomy" id="1293586"/>
    <lineage>
        <taxon>Archaea</taxon>
        <taxon>Thermoproteota</taxon>
        <taxon>Thermoprotei</taxon>
        <taxon>Thermoproteales</taxon>
        <taxon>Thermoproteaceae</taxon>
        <taxon>Vulcanisaeta</taxon>
    </lineage>
</organism>
<keyword evidence="1" id="KW-1133">Transmembrane helix</keyword>
<keyword evidence="1" id="KW-0472">Membrane</keyword>
<proteinExistence type="predicted"/>
<comment type="caution">
    <text evidence="2">The sequence shown here is derived from an EMBL/GenBank/DDBJ whole genome shotgun (WGS) entry which is preliminary data.</text>
</comment>
<dbReference type="AlphaFoldDB" id="A0A830E3T3"/>
<protein>
    <submittedName>
        <fullName evidence="2">Uncharacterized protein</fullName>
    </submittedName>
</protein>
<reference evidence="2" key="1">
    <citation type="journal article" date="2014" name="Int. J. Syst. Evol. Microbiol.">
        <title>Complete genome sequence of Corynebacterium casei LMG S-19264T (=DSM 44701T), isolated from a smear-ripened cheese.</title>
        <authorList>
            <consortium name="US DOE Joint Genome Institute (JGI-PGF)"/>
            <person name="Walter F."/>
            <person name="Albersmeier A."/>
            <person name="Kalinowski J."/>
            <person name="Ruckert C."/>
        </authorList>
    </citation>
    <scope>NUCLEOTIDE SEQUENCE</scope>
    <source>
        <strain evidence="2">JCM 11219</strain>
    </source>
</reference>
<evidence type="ECO:0000313" key="3">
    <source>
        <dbReference type="Proteomes" id="UP000657075"/>
    </source>
</evidence>
<dbReference type="EMBL" id="BMNM01000001">
    <property type="protein sequence ID" value="GGI68061.1"/>
    <property type="molecule type" value="Genomic_DNA"/>
</dbReference>
<dbReference type="Proteomes" id="UP000657075">
    <property type="component" value="Unassembled WGS sequence"/>
</dbReference>
<dbReference type="RefSeq" id="WP_229709654.1">
    <property type="nucleotide sequence ID" value="NZ_AP026830.1"/>
</dbReference>
<gene>
    <name evidence="2" type="ORF">GCM10007112_01380</name>
</gene>
<keyword evidence="1" id="KW-0812">Transmembrane</keyword>